<dbReference type="OrthoDB" id="8636886at2"/>
<proteinExistence type="predicted"/>
<reference evidence="2 3" key="2">
    <citation type="submission" date="2017-08" db="EMBL/GenBank/DDBJ databases">
        <authorList>
            <person name="de Groot N.N."/>
        </authorList>
    </citation>
    <scope>NUCLEOTIDE SEQUENCE [LARGE SCALE GENOMIC DNA]</scope>
    <source>
        <strain evidence="2">Orrdi1</strain>
    </source>
</reference>
<dbReference type="RefSeq" id="WP_067759570.1">
    <property type="nucleotide sequence ID" value="NZ_LT907988.1"/>
</dbReference>
<keyword evidence="3" id="KW-1185">Reference proteome</keyword>
<dbReference type="Proteomes" id="UP000078558">
    <property type="component" value="Chromosome I"/>
</dbReference>
<reference evidence="1 3" key="1">
    <citation type="submission" date="2016-06" db="EMBL/GenBank/DDBJ databases">
        <authorList>
            <person name="Kjaerup R.B."/>
            <person name="Dalgaard T.S."/>
            <person name="Juul-Madsen H.R."/>
        </authorList>
    </citation>
    <scope>NUCLEOTIDE SEQUENCE [LARGE SCALE GENOMIC DNA]</scope>
    <source>
        <strain evidence="1">Orrdi1</strain>
    </source>
</reference>
<evidence type="ECO:0008006" key="4">
    <source>
        <dbReference type="Google" id="ProtNLM"/>
    </source>
</evidence>
<dbReference type="EMBL" id="LT907988">
    <property type="protein sequence ID" value="SOE48640.1"/>
    <property type="molecule type" value="Genomic_DNA"/>
</dbReference>
<organism evidence="1 3">
    <name type="scientific">Orrella dioscoreae</name>
    <dbReference type="NCBI Taxonomy" id="1851544"/>
    <lineage>
        <taxon>Bacteria</taxon>
        <taxon>Pseudomonadati</taxon>
        <taxon>Pseudomonadota</taxon>
        <taxon>Betaproteobacteria</taxon>
        <taxon>Burkholderiales</taxon>
        <taxon>Alcaligenaceae</taxon>
        <taxon>Orrella</taxon>
    </lineage>
</organism>
<evidence type="ECO:0000313" key="2">
    <source>
        <dbReference type="EMBL" id="SOE48640.1"/>
    </source>
</evidence>
<name>A0A1C3K824_9BURK</name>
<dbReference type="KEGG" id="odi:ODI_R1560"/>
<accession>A0A1C3K824</accession>
<gene>
    <name evidence="1" type="ORF">ODI_00621</name>
    <name evidence="2" type="ORF">ODI_R1560</name>
</gene>
<evidence type="ECO:0000313" key="3">
    <source>
        <dbReference type="Proteomes" id="UP000078558"/>
    </source>
</evidence>
<sequence length="89" mass="9843">MQREFDLVVTILGGLRDAPAAWLSTAEVVAAVQHPGADAISEERVLHHLHIMEDAGLVTRMDAVVDTRWRLTWTGYDTLDGDEDDDADV</sequence>
<dbReference type="EMBL" id="FLRC01000055">
    <property type="protein sequence ID" value="SBT27632.1"/>
    <property type="molecule type" value="Genomic_DNA"/>
</dbReference>
<evidence type="ECO:0000313" key="1">
    <source>
        <dbReference type="EMBL" id="SBT27632.1"/>
    </source>
</evidence>
<dbReference type="AlphaFoldDB" id="A0A1C3K824"/>
<dbReference type="STRING" id="1851544.ODI_00621"/>
<protein>
    <recommendedName>
        <fullName evidence="4">DUF2513 domain-containing protein</fullName>
    </recommendedName>
</protein>